<dbReference type="PANTHER" id="PTHR47966:SF47">
    <property type="entry name" value="ENDOPEPTIDASE, PUTATIVE (AFU_ORTHOLOGUE AFUA_3G01220)-RELATED"/>
    <property type="match status" value="1"/>
</dbReference>
<dbReference type="InterPro" id="IPR021109">
    <property type="entry name" value="Peptidase_aspartic_dom_sf"/>
</dbReference>
<proteinExistence type="inferred from homology"/>
<name>A0A1L7WRC2_9HELO</name>
<organism evidence="5 6">
    <name type="scientific">Phialocephala subalpina</name>
    <dbReference type="NCBI Taxonomy" id="576137"/>
    <lineage>
        <taxon>Eukaryota</taxon>
        <taxon>Fungi</taxon>
        <taxon>Dikarya</taxon>
        <taxon>Ascomycota</taxon>
        <taxon>Pezizomycotina</taxon>
        <taxon>Leotiomycetes</taxon>
        <taxon>Helotiales</taxon>
        <taxon>Mollisiaceae</taxon>
        <taxon>Phialocephala</taxon>
        <taxon>Phialocephala fortinii species complex</taxon>
    </lineage>
</organism>
<dbReference type="STRING" id="576137.A0A1L7WRC2"/>
<dbReference type="InterPro" id="IPR001461">
    <property type="entry name" value="Aspartic_peptidase_A1"/>
</dbReference>
<feature type="chain" id="PRO_5013222270" description="Peptidase A1 domain-containing protein" evidence="3">
    <location>
        <begin position="19"/>
        <end position="440"/>
    </location>
</feature>
<evidence type="ECO:0000313" key="5">
    <source>
        <dbReference type="EMBL" id="CZR55318.1"/>
    </source>
</evidence>
<evidence type="ECO:0000313" key="6">
    <source>
        <dbReference type="Proteomes" id="UP000184330"/>
    </source>
</evidence>
<dbReference type="PANTHER" id="PTHR47966">
    <property type="entry name" value="BETA-SITE APP-CLEAVING ENZYME, ISOFORM A-RELATED"/>
    <property type="match status" value="1"/>
</dbReference>
<evidence type="ECO:0000256" key="2">
    <source>
        <dbReference type="SAM" id="MobiDB-lite"/>
    </source>
</evidence>
<protein>
    <recommendedName>
        <fullName evidence="4">Peptidase A1 domain-containing protein</fullName>
    </recommendedName>
</protein>
<dbReference type="Proteomes" id="UP000184330">
    <property type="component" value="Unassembled WGS sequence"/>
</dbReference>
<accession>A0A1L7WRC2</accession>
<dbReference type="OrthoDB" id="15189at2759"/>
<sequence>MIPSISFLLLLTLRFVATFPVSHDVLDLTTTQKQSYTLHLTRVPSTGKTSSRSLLEGIASNSDADIGNITSTYLGQEIKTLRNHDSLNLIPASPHPPLRSYFPSISRCPGPHNHPKTILHPPPHPSPKHRQNQLSIPFGRHRKQQRCRHREHNIHLPRPRISFAGIEVKKQKVGLAYLAGWFGDSVSSGLLGLAFPSITSVYDGSDPKKDVASTTRHPNATSNQRPYSSLMNTMFFEQNLTDPIFSLALSRDGAGKTGSGYGGLIEIGGVPDLKQAGVNASTDFVGTAIQILERQWINPLKPAYQFYTIGVDSFVYKNSKSAKIQYIVDSGTTLNYVPSAEAAAINALFVPPAQNVNGNYMVQCNAEAPQVGIKVNGTTIALNPADMILKANERGTQCQSGIADGGSGPFMLGDVFLVNVLAVFDLGNMQMKFSQRQYYV</sequence>
<dbReference type="CDD" id="cd05471">
    <property type="entry name" value="pepsin_like"/>
    <property type="match status" value="1"/>
</dbReference>
<feature type="domain" description="Peptidase A1" evidence="4">
    <location>
        <begin position="65"/>
        <end position="434"/>
    </location>
</feature>
<dbReference type="AlphaFoldDB" id="A0A1L7WRC2"/>
<feature type="compositionally biased region" description="Polar residues" evidence="2">
    <location>
        <begin position="212"/>
        <end position="226"/>
    </location>
</feature>
<dbReference type="InterPro" id="IPR033121">
    <property type="entry name" value="PEPTIDASE_A1"/>
</dbReference>
<evidence type="ECO:0000259" key="4">
    <source>
        <dbReference type="PROSITE" id="PS51767"/>
    </source>
</evidence>
<gene>
    <name evidence="5" type="ORF">PAC_05205</name>
</gene>
<dbReference type="SUPFAM" id="SSF50630">
    <property type="entry name" value="Acid proteases"/>
    <property type="match status" value="1"/>
</dbReference>
<dbReference type="InterPro" id="IPR034164">
    <property type="entry name" value="Pepsin-like_dom"/>
</dbReference>
<feature type="region of interest" description="Disordered" evidence="2">
    <location>
        <begin position="203"/>
        <end position="226"/>
    </location>
</feature>
<keyword evidence="6" id="KW-1185">Reference proteome</keyword>
<evidence type="ECO:0000256" key="3">
    <source>
        <dbReference type="SAM" id="SignalP"/>
    </source>
</evidence>
<evidence type="ECO:0000256" key="1">
    <source>
        <dbReference type="ARBA" id="ARBA00007447"/>
    </source>
</evidence>
<dbReference type="GO" id="GO:0000324">
    <property type="term" value="C:fungal-type vacuole"/>
    <property type="evidence" value="ECO:0007669"/>
    <property type="project" value="TreeGrafter"/>
</dbReference>
<feature type="signal peptide" evidence="3">
    <location>
        <begin position="1"/>
        <end position="18"/>
    </location>
</feature>
<keyword evidence="3" id="KW-0732">Signal</keyword>
<dbReference type="GO" id="GO:0004190">
    <property type="term" value="F:aspartic-type endopeptidase activity"/>
    <property type="evidence" value="ECO:0007669"/>
    <property type="project" value="InterPro"/>
</dbReference>
<comment type="similarity">
    <text evidence="1">Belongs to the peptidase A1 family.</text>
</comment>
<dbReference type="GO" id="GO:0006508">
    <property type="term" value="P:proteolysis"/>
    <property type="evidence" value="ECO:0007669"/>
    <property type="project" value="InterPro"/>
</dbReference>
<dbReference type="EMBL" id="FJOG01000006">
    <property type="protein sequence ID" value="CZR55318.1"/>
    <property type="molecule type" value="Genomic_DNA"/>
</dbReference>
<dbReference type="Gene3D" id="2.40.70.10">
    <property type="entry name" value="Acid Proteases"/>
    <property type="match status" value="2"/>
</dbReference>
<dbReference type="PROSITE" id="PS51767">
    <property type="entry name" value="PEPTIDASE_A1"/>
    <property type="match status" value="1"/>
</dbReference>
<reference evidence="5 6" key="1">
    <citation type="submission" date="2016-03" db="EMBL/GenBank/DDBJ databases">
        <authorList>
            <person name="Ploux O."/>
        </authorList>
    </citation>
    <scope>NUCLEOTIDE SEQUENCE [LARGE SCALE GENOMIC DNA]</scope>
    <source>
        <strain evidence="5 6">UAMH 11012</strain>
    </source>
</reference>
<dbReference type="Pfam" id="PF00026">
    <property type="entry name" value="Asp"/>
    <property type="match status" value="1"/>
</dbReference>